<evidence type="ECO:0000313" key="3">
    <source>
        <dbReference type="Proteomes" id="UP000197019"/>
    </source>
</evidence>
<evidence type="ECO:0008006" key="4">
    <source>
        <dbReference type="Google" id="ProtNLM"/>
    </source>
</evidence>
<dbReference type="KEGG" id="mpsy:CEK71_17090"/>
<feature type="region of interest" description="Disordered" evidence="1">
    <location>
        <begin position="1014"/>
        <end position="1036"/>
    </location>
</feature>
<reference evidence="2 3" key="1">
    <citation type="submission" date="2017-06" db="EMBL/GenBank/DDBJ databases">
        <title>Genome Sequencing of the methanotroph Methylovulum psychrotolerants str. HV10-M2 isolated from a high-altitude environment.</title>
        <authorList>
            <person name="Mateos-Rivera A."/>
        </authorList>
    </citation>
    <scope>NUCLEOTIDE SEQUENCE [LARGE SCALE GENOMIC DNA]</scope>
    <source>
        <strain evidence="2 3">HV10_M2</strain>
    </source>
</reference>
<name>A0A1Z4C278_9GAMM</name>
<proteinExistence type="predicted"/>
<feature type="compositionally biased region" description="Basic and acidic residues" evidence="1">
    <location>
        <begin position="1024"/>
        <end position="1036"/>
    </location>
</feature>
<organism evidence="2 3">
    <name type="scientific">Methylovulum psychrotolerans</name>
    <dbReference type="NCBI Taxonomy" id="1704499"/>
    <lineage>
        <taxon>Bacteria</taxon>
        <taxon>Pseudomonadati</taxon>
        <taxon>Pseudomonadota</taxon>
        <taxon>Gammaproteobacteria</taxon>
        <taxon>Methylococcales</taxon>
        <taxon>Methylococcaceae</taxon>
        <taxon>Methylovulum</taxon>
    </lineage>
</organism>
<dbReference type="Proteomes" id="UP000197019">
    <property type="component" value="Chromosome"/>
</dbReference>
<gene>
    <name evidence="2" type="ORF">CEK71_17090</name>
</gene>
<sequence length="1092" mass="123230">MSEDYRTGQGTIIPTLIIGIGGAGSRMVDRIAGRSARLANWESQLRPLTQFVSIDTNELDQHKLRNIPAGNRLNISAFDKATVIENFRRSKDLQALQWLDKGYRPRPGFKPGAGQIRVESRLGFFYHSPAIRQRLQELVESSLRPGVTWRQSSPPKYNVYIFCSLAGGTGSGSFLSVAYLIDAVIRERNWQPRVIGNLLLSTVMLEKVGPELHSDIHANTYAALKELEHLTKLDYKQVKDEGRTEEPFVFCRDPNTQDITKVKTRPFFLAFIFDRPPHLGLFDSEATIADASYLQIFTPLIDNLAGELDNYEKKLEELTRFPGDLRDVGQGYTKNFGACGAAAMVLPGEDFLEYAALRFAAQALRRQITFGIDPTDAYDDRTRALARLAVSYSNPKFLAMADEGRERTINQSFIASVQELARQDAVQELSQGFWFQLVETVDEGKQTGLDEQGQPIRNEAFTRLVERKLEESRAGLLNKVAIKERAFVFHREGVNQYIELVARLSEEIRAASTIVNEGLQSLEAEAKEGEMIGSLKLDPLNERYLAIRLLDLCEQRWISEAKQQADKALERDINNPKVRERLERELPQTLADAARQGGWVARRFGSADEAFLAARDEAQEYYRAVAAAARKTFDAQIRLRQLRALQDYLLRRSRQYAGLSTRMDGLVQELEREAEKLRRGEVEISPPLALRVEVFETLDEPRQRIWDQVYRSLFIDGGRYISTFDRQALAETIAKELKPTVNADGRITDKSTDQLVTDLRQALYELGCRRLKPQILGDGTGNGLDLARGLELEAELVLGARKRPGESVTPEEVAAYREKKFHALAQLAGILARVNSAEANALDDGVVTNHTRQLIIGDMGDSTASARFCQKLEDVLSAGGKQVKKDIWHDPRTIIVHDVALPIPLYYFSAVVGDIEQAYLVQAADEHRSYNLHTDYNWEKPLPNLNPRNSELGVDWSLTMLAQGLSVRAIEFRKENGAFVYTDGRGESVPLGNNLSSVLYHLAEMHEKLKEEMESRIATARQTQSDEERGGRDQELAERFDAQINQMLRREGRGEITREESLDRPILRALKRILEKTSLGVPSVPSGTRYDF</sequence>
<dbReference type="Gene3D" id="3.40.50.1440">
    <property type="entry name" value="Tubulin/FtsZ, GTPase domain"/>
    <property type="match status" value="1"/>
</dbReference>
<dbReference type="InterPro" id="IPR036525">
    <property type="entry name" value="Tubulin/FtsZ_GTPase_sf"/>
</dbReference>
<dbReference type="EMBL" id="CP022129">
    <property type="protein sequence ID" value="ASF47641.1"/>
    <property type="molecule type" value="Genomic_DNA"/>
</dbReference>
<dbReference type="RefSeq" id="WP_088620511.1">
    <property type="nucleotide sequence ID" value="NZ_CP022129.1"/>
</dbReference>
<dbReference type="InterPro" id="IPR025904">
    <property type="entry name" value="Tubulin-like"/>
</dbReference>
<evidence type="ECO:0000256" key="1">
    <source>
        <dbReference type="SAM" id="MobiDB-lite"/>
    </source>
</evidence>
<dbReference type="OrthoDB" id="3400278at2"/>
<dbReference type="Pfam" id="PF13809">
    <property type="entry name" value="Tubulin_2"/>
    <property type="match status" value="1"/>
</dbReference>
<accession>A0A1Z4C278</accession>
<keyword evidence="3" id="KW-1185">Reference proteome</keyword>
<evidence type="ECO:0000313" key="2">
    <source>
        <dbReference type="EMBL" id="ASF47641.1"/>
    </source>
</evidence>
<protein>
    <recommendedName>
        <fullName evidence="4">Tubulin-like protein</fullName>
    </recommendedName>
</protein>
<dbReference type="AlphaFoldDB" id="A0A1Z4C278"/>
<dbReference type="SUPFAM" id="SSF52490">
    <property type="entry name" value="Tubulin nucleotide-binding domain-like"/>
    <property type="match status" value="1"/>
</dbReference>